<sequence>MPGGRLTQGERQQIALGLADDLAYAEIARRLDRPTSTITREVMRNGGPAGYRADLAHHATERRAHRRKPAAPRGPQVSPSAHGRDPEAVSEYEESFTTLLMQSGLPRIASRVLTCLYTSDAGSLTASELVQRLQVSPASVSKAITLLEHQGLVLRERAEGRRERYVADNDVWYQSMIAAARSNLQLAETARQGVGVLGAGTPAAVRLENMARFVDFVAESITRAAEQARDILHTKAAPPPG</sequence>
<gene>
    <name evidence="3" type="ORF">HD601_001403</name>
</gene>
<dbReference type="GO" id="GO:0003677">
    <property type="term" value="F:DNA binding"/>
    <property type="evidence" value="ECO:0007669"/>
    <property type="project" value="UniProtKB-KW"/>
</dbReference>
<dbReference type="GO" id="GO:0005829">
    <property type="term" value="C:cytosol"/>
    <property type="evidence" value="ECO:0007669"/>
    <property type="project" value="TreeGrafter"/>
</dbReference>
<dbReference type="EMBL" id="JACHMM010000001">
    <property type="protein sequence ID" value="MBB5786828.1"/>
    <property type="molecule type" value="Genomic_DNA"/>
</dbReference>
<feature type="region of interest" description="Disordered" evidence="1">
    <location>
        <begin position="59"/>
        <end position="89"/>
    </location>
</feature>
<dbReference type="Proteomes" id="UP000542813">
    <property type="component" value="Unassembled WGS sequence"/>
</dbReference>
<dbReference type="InterPro" id="IPR051917">
    <property type="entry name" value="Transposase-Integrase"/>
</dbReference>
<dbReference type="Gene3D" id="1.10.10.10">
    <property type="entry name" value="Winged helix-like DNA-binding domain superfamily/Winged helix DNA-binding domain"/>
    <property type="match status" value="1"/>
</dbReference>
<keyword evidence="4" id="KW-1185">Reference proteome</keyword>
<dbReference type="SUPFAM" id="SSF46785">
    <property type="entry name" value="Winged helix' DNA-binding domain"/>
    <property type="match status" value="1"/>
</dbReference>
<dbReference type="InterPro" id="IPR000835">
    <property type="entry name" value="HTH_MarR-typ"/>
</dbReference>
<dbReference type="SMART" id="SM00347">
    <property type="entry name" value="HTH_MARR"/>
    <property type="match status" value="1"/>
</dbReference>
<proteinExistence type="predicted"/>
<evidence type="ECO:0000259" key="2">
    <source>
        <dbReference type="SMART" id="SM00347"/>
    </source>
</evidence>
<dbReference type="PANTHER" id="PTHR10948">
    <property type="entry name" value="TRANSPOSASE"/>
    <property type="match status" value="1"/>
</dbReference>
<dbReference type="GO" id="GO:0003700">
    <property type="term" value="F:DNA-binding transcription factor activity"/>
    <property type="evidence" value="ECO:0007669"/>
    <property type="project" value="InterPro"/>
</dbReference>
<organism evidence="3 4">
    <name type="scientific">Jiangella mangrovi</name>
    <dbReference type="NCBI Taxonomy" id="1524084"/>
    <lineage>
        <taxon>Bacteria</taxon>
        <taxon>Bacillati</taxon>
        <taxon>Actinomycetota</taxon>
        <taxon>Actinomycetes</taxon>
        <taxon>Jiangellales</taxon>
        <taxon>Jiangellaceae</taxon>
        <taxon>Jiangella</taxon>
    </lineage>
</organism>
<dbReference type="AlphaFoldDB" id="A0A7W9GMY0"/>
<reference evidence="3 4" key="1">
    <citation type="submission" date="2020-08" db="EMBL/GenBank/DDBJ databases">
        <title>Sequencing the genomes of 1000 actinobacteria strains.</title>
        <authorList>
            <person name="Klenk H.-P."/>
        </authorList>
    </citation>
    <scope>NUCLEOTIDE SEQUENCE [LARGE SCALE GENOMIC DNA]</scope>
    <source>
        <strain evidence="3 4">DSM 102122</strain>
    </source>
</reference>
<dbReference type="InterPro" id="IPR036390">
    <property type="entry name" value="WH_DNA-bd_sf"/>
</dbReference>
<keyword evidence="3" id="KW-0238">DNA-binding</keyword>
<protein>
    <submittedName>
        <fullName evidence="3">DNA-binding transcriptional regulator GbsR (MarR family)</fullName>
    </submittedName>
</protein>
<comment type="caution">
    <text evidence="3">The sequence shown here is derived from an EMBL/GenBank/DDBJ whole genome shotgun (WGS) entry which is preliminary data.</text>
</comment>
<dbReference type="GO" id="GO:0004803">
    <property type="term" value="F:transposase activity"/>
    <property type="evidence" value="ECO:0007669"/>
    <property type="project" value="TreeGrafter"/>
</dbReference>
<evidence type="ECO:0000313" key="4">
    <source>
        <dbReference type="Proteomes" id="UP000542813"/>
    </source>
</evidence>
<dbReference type="RefSeq" id="WP_184820497.1">
    <property type="nucleotide sequence ID" value="NZ_JACHMM010000001.1"/>
</dbReference>
<evidence type="ECO:0000256" key="1">
    <source>
        <dbReference type="SAM" id="MobiDB-lite"/>
    </source>
</evidence>
<dbReference type="GO" id="GO:0032196">
    <property type="term" value="P:transposition"/>
    <property type="evidence" value="ECO:0007669"/>
    <property type="project" value="TreeGrafter"/>
</dbReference>
<name>A0A7W9GMY0_9ACTN</name>
<dbReference type="InterPro" id="IPR036388">
    <property type="entry name" value="WH-like_DNA-bd_sf"/>
</dbReference>
<dbReference type="Pfam" id="PF13936">
    <property type="entry name" value="HTH_38"/>
    <property type="match status" value="1"/>
</dbReference>
<dbReference type="InterPro" id="IPR025246">
    <property type="entry name" value="IS30-like_HTH"/>
</dbReference>
<feature type="domain" description="HTH marR-type" evidence="2">
    <location>
        <begin position="98"/>
        <end position="205"/>
    </location>
</feature>
<accession>A0A7W9GMY0</accession>
<evidence type="ECO:0000313" key="3">
    <source>
        <dbReference type="EMBL" id="MBB5786828.1"/>
    </source>
</evidence>
<dbReference type="PANTHER" id="PTHR10948:SF23">
    <property type="entry name" value="TRANSPOSASE INSI FOR INSERTION SEQUENCE ELEMENT IS30A-RELATED"/>
    <property type="match status" value="1"/>
</dbReference>
<dbReference type="Pfam" id="PF12802">
    <property type="entry name" value="MarR_2"/>
    <property type="match status" value="1"/>
</dbReference>